<sequence>MLLTSNQREKFFKYAYLETMAIIGSYIGVGYLINPKDILMLDSEFSFVTILLAIVTLFHGMSSGVFALVLLGTTMKLGYEEFNYMYFLRESVLMLIFGEFHYYWTRTIKQHAIEDKFTRQKLSELSKAFYMLKISHDQIEKSYVVKPMSIRNSILTIKEKFDIDNPEIFYQEFLMLLQKTLNIERAFLLSVEDEESMTMMAQTDKDEIFYKDDLIVQDAMIKKKPIYISSDDLYNGSRYLAAIPVVMEDRLIGLFIISKMPFMSFNKDNLISATILISYMFDELYKLRILNHIDDFLYRFQDNFRFEVYRLYNLNQKFKIESTILIFKSYDKVKTHMLHELVGSNLRSLDLMSYLTTENFDAVAILFPLADRSSVKGFVNRIYNNMHIDSSTLDIEQSSFSISELDTIKLYLECQ</sequence>
<name>A0A1W1BJZ6_9ZZZZ</name>
<dbReference type="Gene3D" id="3.30.70.2880">
    <property type="match status" value="1"/>
</dbReference>
<evidence type="ECO:0000256" key="1">
    <source>
        <dbReference type="SAM" id="Phobius"/>
    </source>
</evidence>
<dbReference type="Gene3D" id="3.30.450.40">
    <property type="match status" value="1"/>
</dbReference>
<feature type="transmembrane region" description="Helical" evidence="1">
    <location>
        <begin position="45"/>
        <end position="72"/>
    </location>
</feature>
<dbReference type="InterPro" id="IPR031583">
    <property type="entry name" value="PelD_GGDEF"/>
</dbReference>
<dbReference type="Pfam" id="PF16963">
    <property type="entry name" value="PelD_GGDEF"/>
    <property type="match status" value="1"/>
</dbReference>
<dbReference type="EMBL" id="FPHC01000031">
    <property type="protein sequence ID" value="SFV53833.1"/>
    <property type="molecule type" value="Genomic_DNA"/>
</dbReference>
<gene>
    <name evidence="3" type="ORF">MNB_SV-6-72</name>
</gene>
<keyword evidence="1" id="KW-0472">Membrane</keyword>
<evidence type="ECO:0000259" key="2">
    <source>
        <dbReference type="Pfam" id="PF16963"/>
    </source>
</evidence>
<proteinExistence type="predicted"/>
<feature type="transmembrane region" description="Helical" evidence="1">
    <location>
        <begin position="12"/>
        <end position="33"/>
    </location>
</feature>
<protein>
    <submittedName>
        <fullName evidence="3">Extracellular Matrix protein PelD</fullName>
    </submittedName>
</protein>
<accession>A0A1W1BJZ6</accession>
<dbReference type="SUPFAM" id="SSF55781">
    <property type="entry name" value="GAF domain-like"/>
    <property type="match status" value="1"/>
</dbReference>
<evidence type="ECO:0000313" key="3">
    <source>
        <dbReference type="EMBL" id="SFV53833.1"/>
    </source>
</evidence>
<keyword evidence="1" id="KW-0812">Transmembrane</keyword>
<reference evidence="3" key="1">
    <citation type="submission" date="2016-10" db="EMBL/GenBank/DDBJ databases">
        <authorList>
            <person name="de Groot N.N."/>
        </authorList>
    </citation>
    <scope>NUCLEOTIDE SEQUENCE</scope>
</reference>
<dbReference type="InterPro" id="IPR029016">
    <property type="entry name" value="GAF-like_dom_sf"/>
</dbReference>
<organism evidence="3">
    <name type="scientific">hydrothermal vent metagenome</name>
    <dbReference type="NCBI Taxonomy" id="652676"/>
    <lineage>
        <taxon>unclassified sequences</taxon>
        <taxon>metagenomes</taxon>
        <taxon>ecological metagenomes</taxon>
    </lineage>
</organism>
<feature type="transmembrane region" description="Helical" evidence="1">
    <location>
        <begin position="84"/>
        <end position="104"/>
    </location>
</feature>
<keyword evidence="1" id="KW-1133">Transmembrane helix</keyword>
<dbReference type="AlphaFoldDB" id="A0A1W1BJZ6"/>
<dbReference type="InterPro" id="IPR038367">
    <property type="entry name" value="PelD_GGDEF_sf"/>
</dbReference>
<feature type="domain" description="PelD GGDEF" evidence="2">
    <location>
        <begin position="303"/>
        <end position="392"/>
    </location>
</feature>